<evidence type="ECO:0000313" key="1">
    <source>
        <dbReference type="EMBL" id="OWK45368.1"/>
    </source>
</evidence>
<dbReference type="EMBL" id="NIDE01000002">
    <property type="protein sequence ID" value="OWK45368.1"/>
    <property type="molecule type" value="Genomic_DNA"/>
</dbReference>
<dbReference type="AlphaFoldDB" id="A0A225E3J5"/>
<reference evidence="2" key="1">
    <citation type="submission" date="2017-06" db="EMBL/GenBank/DDBJ databases">
        <title>Genome analysis of Fimbriiglobus ruber SP5, the first member of the order Planctomycetales with confirmed chitinolytic capability.</title>
        <authorList>
            <person name="Ravin N.V."/>
            <person name="Rakitin A.L."/>
            <person name="Ivanova A.A."/>
            <person name="Beletsky A.V."/>
            <person name="Kulichevskaya I.S."/>
            <person name="Mardanov A.V."/>
            <person name="Dedysh S.N."/>
        </authorList>
    </citation>
    <scope>NUCLEOTIDE SEQUENCE [LARGE SCALE GENOMIC DNA]</scope>
    <source>
        <strain evidence="2">SP5</strain>
    </source>
</reference>
<sequence>MKAFAFYPELFELRTSALDALADSGFAWLTDFGSVDLLHDVYGLEVCGITDAESARAIEDVLRTLFPAWPYVRCYLKDFGDRDPGWKVIIARDPETADDDSWKT</sequence>
<name>A0A225E3J5_9BACT</name>
<gene>
    <name evidence="1" type="ORF">FRUB_01699</name>
</gene>
<dbReference type="RefSeq" id="WP_088253106.1">
    <property type="nucleotide sequence ID" value="NZ_NIDE01000002.1"/>
</dbReference>
<keyword evidence="2" id="KW-1185">Reference proteome</keyword>
<dbReference type="OrthoDB" id="3078480at2"/>
<dbReference type="Proteomes" id="UP000214646">
    <property type="component" value="Unassembled WGS sequence"/>
</dbReference>
<organism evidence="1 2">
    <name type="scientific">Fimbriiglobus ruber</name>
    <dbReference type="NCBI Taxonomy" id="1908690"/>
    <lineage>
        <taxon>Bacteria</taxon>
        <taxon>Pseudomonadati</taxon>
        <taxon>Planctomycetota</taxon>
        <taxon>Planctomycetia</taxon>
        <taxon>Gemmatales</taxon>
        <taxon>Gemmataceae</taxon>
        <taxon>Fimbriiglobus</taxon>
    </lineage>
</organism>
<comment type="caution">
    <text evidence="1">The sequence shown here is derived from an EMBL/GenBank/DDBJ whole genome shotgun (WGS) entry which is preliminary data.</text>
</comment>
<proteinExistence type="predicted"/>
<accession>A0A225E3J5</accession>
<protein>
    <submittedName>
        <fullName evidence="1">Uncharacterized protein</fullName>
    </submittedName>
</protein>
<evidence type="ECO:0000313" key="2">
    <source>
        <dbReference type="Proteomes" id="UP000214646"/>
    </source>
</evidence>